<dbReference type="Gene3D" id="3.20.20.80">
    <property type="entry name" value="Glycosidases"/>
    <property type="match status" value="1"/>
</dbReference>
<reference evidence="5 6" key="1">
    <citation type="submission" date="2020-07" db="EMBL/GenBank/DDBJ databases">
        <authorList>
            <person name="Sun Q."/>
        </authorList>
    </citation>
    <scope>NUCLEOTIDE SEQUENCE [LARGE SCALE GENOMIC DNA]</scope>
    <source>
        <strain evidence="5 6">MAH-1</strain>
    </source>
</reference>
<dbReference type="InterPro" id="IPR017853">
    <property type="entry name" value="GH"/>
</dbReference>
<dbReference type="GO" id="GO:0031218">
    <property type="term" value="F:arabinogalactan endo-1,4-beta-galactosidase activity"/>
    <property type="evidence" value="ECO:0007669"/>
    <property type="project" value="UniProtKB-EC"/>
</dbReference>
<dbReference type="PANTHER" id="PTHR34983:SF2">
    <property type="entry name" value="ENDO-BETA-1,4-GALACTANASE"/>
    <property type="match status" value="1"/>
</dbReference>
<dbReference type="GO" id="GO:0015926">
    <property type="term" value="F:glucosidase activity"/>
    <property type="evidence" value="ECO:0007669"/>
    <property type="project" value="InterPro"/>
</dbReference>
<keyword evidence="3 4" id="KW-0326">Glycosidase</keyword>
<dbReference type="PANTHER" id="PTHR34983">
    <property type="entry name" value="ARABINOGALACTAN ENDO-BETA-1,4-GALACTANASE A"/>
    <property type="match status" value="1"/>
</dbReference>
<evidence type="ECO:0000256" key="4">
    <source>
        <dbReference type="RuleBase" id="RU361192"/>
    </source>
</evidence>
<dbReference type="InterPro" id="IPR011683">
    <property type="entry name" value="Glyco_hydro_53"/>
</dbReference>
<dbReference type="EMBL" id="JACBJI010000002">
    <property type="protein sequence ID" value="NYA70404.1"/>
    <property type="molecule type" value="Genomic_DNA"/>
</dbReference>
<evidence type="ECO:0000256" key="3">
    <source>
        <dbReference type="ARBA" id="ARBA00023295"/>
    </source>
</evidence>
<organism evidence="5 6">
    <name type="scientific">Flavobacterium agri</name>
    <dbReference type="NCBI Taxonomy" id="2743471"/>
    <lineage>
        <taxon>Bacteria</taxon>
        <taxon>Pseudomonadati</taxon>
        <taxon>Bacteroidota</taxon>
        <taxon>Flavobacteriia</taxon>
        <taxon>Flavobacteriales</taxon>
        <taxon>Flavobacteriaceae</taxon>
        <taxon>Flavobacterium</taxon>
    </lineage>
</organism>
<comment type="catalytic activity">
    <reaction evidence="4">
        <text>The enzyme specifically hydrolyzes (1-&gt;4)-beta-D-galactosidic linkages in type I arabinogalactans.</text>
        <dbReference type="EC" id="3.2.1.89"/>
    </reaction>
</comment>
<dbReference type="EC" id="3.2.1.89" evidence="4"/>
<comment type="caution">
    <text evidence="5">The sequence shown here is derived from an EMBL/GenBank/DDBJ whole genome shotgun (WGS) entry which is preliminary data.</text>
</comment>
<evidence type="ECO:0000256" key="1">
    <source>
        <dbReference type="ARBA" id="ARBA00010687"/>
    </source>
</evidence>
<gene>
    <name evidence="5" type="ORF">HZF10_05690</name>
</gene>
<dbReference type="Pfam" id="PF07745">
    <property type="entry name" value="Glyco_hydro_53"/>
    <property type="match status" value="1"/>
</dbReference>
<dbReference type="GO" id="GO:0045490">
    <property type="term" value="P:pectin catabolic process"/>
    <property type="evidence" value="ECO:0007669"/>
    <property type="project" value="TreeGrafter"/>
</dbReference>
<comment type="similarity">
    <text evidence="1 4">Belongs to the glycosyl hydrolase 53 family.</text>
</comment>
<accession>A0A7Y8Y0M0</accession>
<evidence type="ECO:0000313" key="5">
    <source>
        <dbReference type="EMBL" id="NYA70404.1"/>
    </source>
</evidence>
<proteinExistence type="inferred from homology"/>
<evidence type="ECO:0000256" key="2">
    <source>
        <dbReference type="ARBA" id="ARBA00022801"/>
    </source>
</evidence>
<sequence length="366" mass="41986">MKKLLFLIMLPMFGFGQKHTIYLGADLSYVNEIEDCGAYFQNKGNKVDPYQLFADKGSNLVRLRLWHNPSINSYSGFSDVKKSIKRAKDTKTAVLLDFHYSDTWADPAHQQIPKAWAEIKDLKILGDSIYNYTLNTLLKLHKENLLPEMVQVGNETNSEILQPTDKAKDKIDWKRNAFLFNKGIAAVREASERTNKKIGILLHIAQPENALKWFAEAKKNGISDYDWIGISYYPLWSEYKFDRVPDAIKTLVNTYKKPLLVVETSYPYNMVNIDKANNILNDKALIDGYPATPEGQKKYMVDLTKIVLKAGGNGVIYWEPAWVTSNCKTLWGEGSHWENAAFFDSQNHNEALPAFDFYDIKQYTQK</sequence>
<dbReference type="RefSeq" id="WP_176005216.1">
    <property type="nucleotide sequence ID" value="NZ_JABWMI010000006.1"/>
</dbReference>
<dbReference type="AlphaFoldDB" id="A0A7Y8Y0M0"/>
<dbReference type="Proteomes" id="UP000535020">
    <property type="component" value="Unassembled WGS sequence"/>
</dbReference>
<protein>
    <recommendedName>
        <fullName evidence="4">Arabinogalactan endo-beta-1,4-galactanase</fullName>
        <ecNumber evidence="4">3.2.1.89</ecNumber>
    </recommendedName>
</protein>
<evidence type="ECO:0000313" key="6">
    <source>
        <dbReference type="Proteomes" id="UP000535020"/>
    </source>
</evidence>
<keyword evidence="6" id="KW-1185">Reference proteome</keyword>
<keyword evidence="2 4" id="KW-0378">Hydrolase</keyword>
<dbReference type="SUPFAM" id="SSF51445">
    <property type="entry name" value="(Trans)glycosidases"/>
    <property type="match status" value="1"/>
</dbReference>
<name>A0A7Y8Y0M0_9FLAO</name>